<feature type="compositionally biased region" description="Polar residues" evidence="1">
    <location>
        <begin position="101"/>
        <end position="122"/>
    </location>
</feature>
<dbReference type="OrthoDB" id="2991508at2759"/>
<protein>
    <submittedName>
        <fullName evidence="2">Uncharacterized protein</fullName>
    </submittedName>
</protein>
<name>A0A8H6X9K0_9AGAR</name>
<comment type="caution">
    <text evidence="2">The sequence shown here is derived from an EMBL/GenBank/DDBJ whole genome shotgun (WGS) entry which is preliminary data.</text>
</comment>
<evidence type="ECO:0000256" key="1">
    <source>
        <dbReference type="SAM" id="MobiDB-lite"/>
    </source>
</evidence>
<dbReference type="AlphaFoldDB" id="A0A8H6X9K0"/>
<dbReference type="EMBL" id="JACAZH010000037">
    <property type="protein sequence ID" value="KAF7336485.1"/>
    <property type="molecule type" value="Genomic_DNA"/>
</dbReference>
<keyword evidence="3" id="KW-1185">Reference proteome</keyword>
<proteinExistence type="predicted"/>
<evidence type="ECO:0000313" key="3">
    <source>
        <dbReference type="Proteomes" id="UP000623467"/>
    </source>
</evidence>
<sequence length="215" mass="23661">MRSVGRRPAEPVPRAAGYCFGDGELFAPSGRRNSMRGGFIRGHASYIKLRRTHFYLPPCPPPPQKPLLLPGIAPHLFQSRRAHKTVKTSSSIVTYRYSPTMLESSSPDQNASSHNKQGSDASMESDYVARRTAEALVKTQAAELALLRANVSSLTSHAHTTTTLYQETQRQLMRATIHLNTILTLYAETGTERGLEAAIIAARDFVQDLMHGSQG</sequence>
<reference evidence="2" key="1">
    <citation type="submission" date="2020-05" db="EMBL/GenBank/DDBJ databases">
        <title>Mycena genomes resolve the evolution of fungal bioluminescence.</title>
        <authorList>
            <person name="Tsai I.J."/>
        </authorList>
    </citation>
    <scope>NUCLEOTIDE SEQUENCE</scope>
    <source>
        <strain evidence="2">160909Yilan</strain>
    </source>
</reference>
<dbReference type="Proteomes" id="UP000623467">
    <property type="component" value="Unassembled WGS sequence"/>
</dbReference>
<feature type="region of interest" description="Disordered" evidence="1">
    <location>
        <begin position="101"/>
        <end position="125"/>
    </location>
</feature>
<accession>A0A8H6X9K0</accession>
<evidence type="ECO:0000313" key="2">
    <source>
        <dbReference type="EMBL" id="KAF7336485.1"/>
    </source>
</evidence>
<organism evidence="2 3">
    <name type="scientific">Mycena sanguinolenta</name>
    <dbReference type="NCBI Taxonomy" id="230812"/>
    <lineage>
        <taxon>Eukaryota</taxon>
        <taxon>Fungi</taxon>
        <taxon>Dikarya</taxon>
        <taxon>Basidiomycota</taxon>
        <taxon>Agaricomycotina</taxon>
        <taxon>Agaricomycetes</taxon>
        <taxon>Agaricomycetidae</taxon>
        <taxon>Agaricales</taxon>
        <taxon>Marasmiineae</taxon>
        <taxon>Mycenaceae</taxon>
        <taxon>Mycena</taxon>
    </lineage>
</organism>
<gene>
    <name evidence="2" type="ORF">MSAN_02303200</name>
</gene>